<dbReference type="PANTHER" id="PTHR43272">
    <property type="entry name" value="LONG-CHAIN-FATTY-ACID--COA LIGASE"/>
    <property type="match status" value="1"/>
</dbReference>
<sequence>MSNEEFIDTDSIFEFVNKISADYKNDVAFEIRKRVIREKIYYRELVNYIKLTFSFLHKNNVKVGDRVLIWGFNCPEYSISLLSMFSFGIIAVPVDYRTSKELLVKIINQTNPKAALVSRFLSSEFISEKIPDLFYLEDLFEKLQNIKGDNSYKYIKTKDHLCEIVFTSGTTGVPKGVMISQKNILLNSIGLRERLPKLNSYRTISILPLSHMYEQIAGLFVSLSYGAKITYLTTVNSYKLKKAMAEYKPTYLLFVPQMLRIFWERIKEQAKEKNRLNILKKSLQFAGFLPRFLRKVIFMPIHKQFGGHLEFIAFGGAPLDYTVANNFKIMGLNILEGYGATEITAAATYNHNFKELGHVGKPLKGVEIKLDENNQILIKSSCLSRGYYKNEEMTKKVFINGWYRTGDIGKFDKNNNLIILGRDYFKIVLSSGEKVYVEDLEQRINEHPAIKESCVIGLTQDDGDKIHSVLIIKKDFTNISPKRIIAEINGKLESKQQIMSYSTWPINDFPRTPTLKIERGSIKKIIEESLRTGRDIEIKSQASAPVTDLLSILSKISNIPRNKISFNDSLTSDLGFDSLDRGELIANLEEYLGISIDIVNINSKTTVYELQTIIDKTHKSADSVSFSTWQFSKLGEFIRIIFLRLLMFPLHAFFVHLKIKGKQNIKFLKPKTIIIFNHPGVLDGVCILRLLGNHAHKVITPAYANIVKSKPLGLAVELGAGALPLDQSASSLIPLLQYISDLIDDSRILLYAPQGRIQNQPVEDPFKIGIGYFAQELNLPVVPVKLIGYEKIWAPPEKEVLKMKLKELFPKKIGDVVVKVGKPIYPLKSTSPIEMANLIEEQFNKL</sequence>
<dbReference type="PROSITE" id="PS50075">
    <property type="entry name" value="CARRIER"/>
    <property type="match status" value="1"/>
</dbReference>
<comment type="caution">
    <text evidence="3">The sequence shown here is derived from an EMBL/GenBank/DDBJ whole genome shotgun (WGS) entry which is preliminary data.</text>
</comment>
<organism evidence="3 4">
    <name type="scientific">Candidatus Roizmanbacteria bacterium RIFCSPLOWO2_02_FULL_38_10</name>
    <dbReference type="NCBI Taxonomy" id="1802074"/>
    <lineage>
        <taxon>Bacteria</taxon>
        <taxon>Candidatus Roizmaniibacteriota</taxon>
    </lineage>
</organism>
<dbReference type="Pfam" id="PF00550">
    <property type="entry name" value="PP-binding"/>
    <property type="match status" value="1"/>
</dbReference>
<evidence type="ECO:0000313" key="4">
    <source>
        <dbReference type="Proteomes" id="UP000176376"/>
    </source>
</evidence>
<dbReference type="SMART" id="SM00563">
    <property type="entry name" value="PlsC"/>
    <property type="match status" value="1"/>
</dbReference>
<dbReference type="InterPro" id="IPR045851">
    <property type="entry name" value="AMP-bd_C_sf"/>
</dbReference>
<evidence type="ECO:0000313" key="3">
    <source>
        <dbReference type="EMBL" id="OGK56997.1"/>
    </source>
</evidence>
<dbReference type="Pfam" id="PF01553">
    <property type="entry name" value="Acyltransferase"/>
    <property type="match status" value="1"/>
</dbReference>
<dbReference type="Proteomes" id="UP000176376">
    <property type="component" value="Unassembled WGS sequence"/>
</dbReference>
<evidence type="ECO:0000259" key="2">
    <source>
        <dbReference type="PROSITE" id="PS50075"/>
    </source>
</evidence>
<dbReference type="PROSITE" id="PS00455">
    <property type="entry name" value="AMP_BINDING"/>
    <property type="match status" value="1"/>
</dbReference>
<dbReference type="EMBL" id="MGAY01000017">
    <property type="protein sequence ID" value="OGK56997.1"/>
    <property type="molecule type" value="Genomic_DNA"/>
</dbReference>
<dbReference type="InterPro" id="IPR036736">
    <property type="entry name" value="ACP-like_sf"/>
</dbReference>
<dbReference type="SUPFAM" id="SSF56801">
    <property type="entry name" value="Acetyl-CoA synthetase-like"/>
    <property type="match status" value="1"/>
</dbReference>
<dbReference type="SUPFAM" id="SSF69593">
    <property type="entry name" value="Glycerol-3-phosphate (1)-acyltransferase"/>
    <property type="match status" value="1"/>
</dbReference>
<dbReference type="Gene3D" id="1.10.1200.10">
    <property type="entry name" value="ACP-like"/>
    <property type="match status" value="1"/>
</dbReference>
<dbReference type="InterPro" id="IPR042099">
    <property type="entry name" value="ANL_N_sf"/>
</dbReference>
<dbReference type="InterPro" id="IPR020845">
    <property type="entry name" value="AMP-binding_CS"/>
</dbReference>
<proteinExistence type="predicted"/>
<dbReference type="AlphaFoldDB" id="A0A1F7JN37"/>
<accession>A0A1F7JN37</accession>
<dbReference type="GO" id="GO:0016020">
    <property type="term" value="C:membrane"/>
    <property type="evidence" value="ECO:0007669"/>
    <property type="project" value="TreeGrafter"/>
</dbReference>
<dbReference type="SUPFAM" id="SSF47336">
    <property type="entry name" value="ACP-like"/>
    <property type="match status" value="1"/>
</dbReference>
<dbReference type="InterPro" id="IPR000873">
    <property type="entry name" value="AMP-dep_synth/lig_dom"/>
</dbReference>
<name>A0A1F7JN37_9BACT</name>
<gene>
    <name evidence="3" type="ORF">A3J15_01610</name>
</gene>
<feature type="domain" description="Carrier" evidence="2">
    <location>
        <begin position="540"/>
        <end position="618"/>
    </location>
</feature>
<dbReference type="GO" id="GO:0004467">
    <property type="term" value="F:long-chain fatty acid-CoA ligase activity"/>
    <property type="evidence" value="ECO:0007669"/>
    <property type="project" value="UniProtKB-EC"/>
</dbReference>
<evidence type="ECO:0000256" key="1">
    <source>
        <dbReference type="ARBA" id="ARBA00024484"/>
    </source>
</evidence>
<dbReference type="GO" id="GO:0016746">
    <property type="term" value="F:acyltransferase activity"/>
    <property type="evidence" value="ECO:0007669"/>
    <property type="project" value="InterPro"/>
</dbReference>
<dbReference type="CDD" id="cd07989">
    <property type="entry name" value="LPLAT_AGPAT-like"/>
    <property type="match status" value="1"/>
</dbReference>
<dbReference type="Gene3D" id="3.30.300.30">
    <property type="match status" value="1"/>
</dbReference>
<dbReference type="PANTHER" id="PTHR43272:SF52">
    <property type="entry name" value="AMP-DEPENDENT SYNTHETASE_LIGASE DOMAIN-CONTAINING PROTEIN"/>
    <property type="match status" value="1"/>
</dbReference>
<dbReference type="InterPro" id="IPR002123">
    <property type="entry name" value="Plipid/glycerol_acylTrfase"/>
</dbReference>
<protein>
    <recommendedName>
        <fullName evidence="2">Carrier domain-containing protein</fullName>
    </recommendedName>
</protein>
<dbReference type="InterPro" id="IPR009081">
    <property type="entry name" value="PP-bd_ACP"/>
</dbReference>
<dbReference type="Gene3D" id="3.40.50.12780">
    <property type="entry name" value="N-terminal domain of ligase-like"/>
    <property type="match status" value="1"/>
</dbReference>
<dbReference type="STRING" id="1802074.A3J15_01610"/>
<dbReference type="Pfam" id="PF00501">
    <property type="entry name" value="AMP-binding"/>
    <property type="match status" value="1"/>
</dbReference>
<comment type="catalytic activity">
    <reaction evidence="1">
        <text>a long-chain fatty acid + ATP + CoA = a long-chain fatty acyl-CoA + AMP + diphosphate</text>
        <dbReference type="Rhea" id="RHEA:15421"/>
        <dbReference type="ChEBI" id="CHEBI:30616"/>
        <dbReference type="ChEBI" id="CHEBI:33019"/>
        <dbReference type="ChEBI" id="CHEBI:57287"/>
        <dbReference type="ChEBI" id="CHEBI:57560"/>
        <dbReference type="ChEBI" id="CHEBI:83139"/>
        <dbReference type="ChEBI" id="CHEBI:456215"/>
        <dbReference type="EC" id="6.2.1.3"/>
    </reaction>
    <physiologicalReaction direction="left-to-right" evidence="1">
        <dbReference type="Rhea" id="RHEA:15422"/>
    </physiologicalReaction>
</comment>
<reference evidence="3 4" key="1">
    <citation type="journal article" date="2016" name="Nat. Commun.">
        <title>Thousands of microbial genomes shed light on interconnected biogeochemical processes in an aquifer system.</title>
        <authorList>
            <person name="Anantharaman K."/>
            <person name="Brown C.T."/>
            <person name="Hug L.A."/>
            <person name="Sharon I."/>
            <person name="Castelle C.J."/>
            <person name="Probst A.J."/>
            <person name="Thomas B.C."/>
            <person name="Singh A."/>
            <person name="Wilkins M.J."/>
            <person name="Karaoz U."/>
            <person name="Brodie E.L."/>
            <person name="Williams K.H."/>
            <person name="Hubbard S.S."/>
            <person name="Banfield J.F."/>
        </authorList>
    </citation>
    <scope>NUCLEOTIDE SEQUENCE [LARGE SCALE GENOMIC DNA]</scope>
</reference>